<dbReference type="InterPro" id="IPR036412">
    <property type="entry name" value="HAD-like_sf"/>
</dbReference>
<dbReference type="eggNOG" id="COG0546">
    <property type="taxonomic scope" value="Bacteria"/>
</dbReference>
<dbReference type="STRING" id="721133.SAMN05216176_11285"/>
<dbReference type="InterPro" id="IPR041492">
    <property type="entry name" value="HAD_2"/>
</dbReference>
<keyword evidence="2" id="KW-1185">Reference proteome</keyword>
<dbReference type="InterPro" id="IPR023198">
    <property type="entry name" value="PGP-like_dom2"/>
</dbReference>
<dbReference type="PANTHER" id="PTHR43434">
    <property type="entry name" value="PHOSPHOGLYCOLATE PHOSPHATASE"/>
    <property type="match status" value="1"/>
</dbReference>
<dbReference type="CDD" id="cd04302">
    <property type="entry name" value="HAD_5NT"/>
    <property type="match status" value="1"/>
</dbReference>
<dbReference type="PANTHER" id="PTHR43434:SF20">
    <property type="entry name" value="5'-NUCLEOTIDASE"/>
    <property type="match status" value="1"/>
</dbReference>
<dbReference type="Proteomes" id="UP000007374">
    <property type="component" value="Unassembled WGS sequence"/>
</dbReference>
<dbReference type="Gene3D" id="1.10.150.240">
    <property type="entry name" value="Putative phosphatase, domain 2"/>
    <property type="match status" value="1"/>
</dbReference>
<dbReference type="InterPro" id="IPR023214">
    <property type="entry name" value="HAD_sf"/>
</dbReference>
<accession>K2N0M8</accession>
<sequence>MAQDRRVSVLFDLDGTLTNPFVGITSSIRYALENMGYSSPADEELRRFIGPPLHVTFADFLKTDDEAVIWEAVGHYRERYNRIGKFENELIPGVKETLAACVDAGCFLSIATSKVEYYARDILEHFDLMRFFDAVYGSAPDGSHANKSDLIAHILKSERLDPRHALMIGDRLHDVEGAAANDVRAIGVLWGFGDRAELEEAGAARIVETPAELTASISEMLLLERN</sequence>
<comment type="caution">
    <text evidence="1">The sequence shown here is derived from an EMBL/GenBank/DDBJ whole genome shotgun (WGS) entry which is preliminary data.</text>
</comment>
<dbReference type="SUPFAM" id="SSF56784">
    <property type="entry name" value="HAD-like"/>
    <property type="match status" value="1"/>
</dbReference>
<dbReference type="GO" id="GO:0005829">
    <property type="term" value="C:cytosol"/>
    <property type="evidence" value="ECO:0007669"/>
    <property type="project" value="TreeGrafter"/>
</dbReference>
<name>K2N0M8_9HYPH</name>
<gene>
    <name evidence="1" type="ORF">NA8A_17830</name>
</gene>
<protein>
    <recommendedName>
        <fullName evidence="3">HAD family hydrolase</fullName>
    </recommendedName>
</protein>
<organism evidence="1 2">
    <name type="scientific">Nitratireductor indicus C115</name>
    <dbReference type="NCBI Taxonomy" id="1231190"/>
    <lineage>
        <taxon>Bacteria</taxon>
        <taxon>Pseudomonadati</taxon>
        <taxon>Pseudomonadota</taxon>
        <taxon>Alphaproteobacteria</taxon>
        <taxon>Hyphomicrobiales</taxon>
        <taxon>Phyllobacteriaceae</taxon>
        <taxon>Nitratireductor</taxon>
    </lineage>
</organism>
<reference evidence="1 2" key="1">
    <citation type="journal article" date="2012" name="J. Bacteriol.">
        <title>Genome Sequence of Nitratireductor indicus Type Strain C115.</title>
        <authorList>
            <person name="Lai Q."/>
            <person name="Li G."/>
            <person name="Yu Z."/>
            <person name="Shao Z."/>
        </authorList>
    </citation>
    <scope>NUCLEOTIDE SEQUENCE [LARGE SCALE GENOMIC DNA]</scope>
    <source>
        <strain evidence="1 2">C115</strain>
    </source>
</reference>
<evidence type="ECO:0008006" key="3">
    <source>
        <dbReference type="Google" id="ProtNLM"/>
    </source>
</evidence>
<dbReference type="AlphaFoldDB" id="K2N0M8"/>
<evidence type="ECO:0000313" key="1">
    <source>
        <dbReference type="EMBL" id="EKF41053.1"/>
    </source>
</evidence>
<dbReference type="EMBL" id="AMSI01000013">
    <property type="protein sequence ID" value="EKF41053.1"/>
    <property type="molecule type" value="Genomic_DNA"/>
</dbReference>
<dbReference type="Gene3D" id="3.40.50.1000">
    <property type="entry name" value="HAD superfamily/HAD-like"/>
    <property type="match status" value="1"/>
</dbReference>
<dbReference type="InterPro" id="IPR050155">
    <property type="entry name" value="HAD-like_hydrolase_sf"/>
</dbReference>
<dbReference type="PATRIC" id="fig|1231190.3.peg.3684"/>
<dbReference type="OrthoDB" id="9782449at2"/>
<dbReference type="RefSeq" id="WP_009451768.1">
    <property type="nucleotide sequence ID" value="NZ_AMSI01000013.1"/>
</dbReference>
<dbReference type="Pfam" id="PF13419">
    <property type="entry name" value="HAD_2"/>
    <property type="match status" value="1"/>
</dbReference>
<proteinExistence type="predicted"/>
<evidence type="ECO:0000313" key="2">
    <source>
        <dbReference type="Proteomes" id="UP000007374"/>
    </source>
</evidence>
<dbReference type="GO" id="GO:0004713">
    <property type="term" value="F:protein tyrosine kinase activity"/>
    <property type="evidence" value="ECO:0007669"/>
    <property type="project" value="TreeGrafter"/>
</dbReference>